<evidence type="ECO:0000256" key="1">
    <source>
        <dbReference type="SAM" id="Phobius"/>
    </source>
</evidence>
<proteinExistence type="predicted"/>
<dbReference type="STRING" id="291169.A9E74_00021"/>
<evidence type="ECO:0000313" key="2">
    <source>
        <dbReference type="EMBL" id="ODN68049.1"/>
    </source>
</evidence>
<feature type="transmembrane region" description="Helical" evidence="1">
    <location>
        <begin position="27"/>
        <end position="47"/>
    </location>
</feature>
<comment type="caution">
    <text evidence="2">The sequence shown here is derived from an EMBL/GenBank/DDBJ whole genome shotgun (WGS) entry which is preliminary data.</text>
</comment>
<dbReference type="Pfam" id="PF04186">
    <property type="entry name" value="FxsA"/>
    <property type="match status" value="1"/>
</dbReference>
<keyword evidence="3" id="KW-1185">Reference proteome</keyword>
<organism evidence="2 3">
    <name type="scientific">Methylophaga muralis</name>
    <dbReference type="NCBI Taxonomy" id="291169"/>
    <lineage>
        <taxon>Bacteria</taxon>
        <taxon>Pseudomonadati</taxon>
        <taxon>Pseudomonadota</taxon>
        <taxon>Gammaproteobacteria</taxon>
        <taxon>Thiotrichales</taxon>
        <taxon>Piscirickettsiaceae</taxon>
        <taxon>Methylophaga</taxon>
    </lineage>
</organism>
<dbReference type="PANTHER" id="PTHR35335:SF1">
    <property type="entry name" value="UPF0716 PROTEIN FXSA"/>
    <property type="match status" value="1"/>
</dbReference>
<dbReference type="GO" id="GO:0016020">
    <property type="term" value="C:membrane"/>
    <property type="evidence" value="ECO:0007669"/>
    <property type="project" value="InterPro"/>
</dbReference>
<dbReference type="Proteomes" id="UP000094379">
    <property type="component" value="Unassembled WGS sequence"/>
</dbReference>
<accession>A0A1E3GVF3</accession>
<evidence type="ECO:0000313" key="3">
    <source>
        <dbReference type="Proteomes" id="UP000094379"/>
    </source>
</evidence>
<protein>
    <submittedName>
        <fullName evidence="2">Phage T7 F exclusion suppressor FxsA</fullName>
    </submittedName>
</protein>
<dbReference type="PATRIC" id="fig|291169.3.peg.20"/>
<keyword evidence="1" id="KW-0812">Transmembrane</keyword>
<dbReference type="AlphaFoldDB" id="A0A1E3GVF3"/>
<sequence length="151" mass="17158">MFKWLFLLFLLVPIAEIYVLIEVGEVIGAGWTILFVIATAVLGAWLVKLQGLVTMQRAQESIRRGETPALEMLEGMTLFISGFLLLIPGFVTDAVGFLLLIPTLRRALLMKLIRNSNVIFRQQWSARGRYSQNDDVIEGEVIKDDDQRHIR</sequence>
<dbReference type="EMBL" id="MCRI01000001">
    <property type="protein sequence ID" value="ODN68049.1"/>
    <property type="molecule type" value="Genomic_DNA"/>
</dbReference>
<keyword evidence="1" id="KW-0472">Membrane</keyword>
<reference evidence="2 3" key="1">
    <citation type="submission" date="2016-07" db="EMBL/GenBank/DDBJ databases">
        <title>Draft Genome Sequence of Methylophaga muralis Bur 1.</title>
        <authorList>
            <person name="Vasilenko O.V."/>
            <person name="Doronina N.V."/>
            <person name="Shmareva M.N."/>
            <person name="Tarlachkov S.V."/>
            <person name="Mustakhimov I."/>
            <person name="Trotsenko Y.A."/>
        </authorList>
    </citation>
    <scope>NUCLEOTIDE SEQUENCE [LARGE SCALE GENOMIC DNA]</scope>
    <source>
        <strain evidence="2 3">Bur 1</strain>
    </source>
</reference>
<keyword evidence="1" id="KW-1133">Transmembrane helix</keyword>
<dbReference type="RefSeq" id="WP_069294647.1">
    <property type="nucleotide sequence ID" value="NZ_MCRI01000001.1"/>
</dbReference>
<dbReference type="NCBIfam" id="NF008528">
    <property type="entry name" value="PRK11463.1-2"/>
    <property type="match status" value="1"/>
</dbReference>
<dbReference type="PANTHER" id="PTHR35335">
    <property type="entry name" value="UPF0716 PROTEIN FXSA"/>
    <property type="match status" value="1"/>
</dbReference>
<gene>
    <name evidence="2" type="ORF">A9E74_00021</name>
</gene>
<dbReference type="InterPro" id="IPR007313">
    <property type="entry name" value="FxsA"/>
</dbReference>
<name>A0A1E3GVF3_9GAMM</name>